<dbReference type="InterPro" id="IPR044492">
    <property type="entry name" value="P_typ_ATPase_HD_dom"/>
</dbReference>
<evidence type="ECO:0000313" key="23">
    <source>
        <dbReference type="Proteomes" id="UP000836841"/>
    </source>
</evidence>
<keyword evidence="5 19" id="KW-0812">Transmembrane</keyword>
<evidence type="ECO:0000259" key="21">
    <source>
        <dbReference type="SMART" id="SM00831"/>
    </source>
</evidence>
<evidence type="ECO:0000256" key="8">
    <source>
        <dbReference type="ARBA" id="ARBA00022837"/>
    </source>
</evidence>
<dbReference type="Pfam" id="PF00122">
    <property type="entry name" value="E1-E2_ATPase"/>
    <property type="match status" value="1"/>
</dbReference>
<dbReference type="InterPro" id="IPR006068">
    <property type="entry name" value="ATPase_P-typ_cation-transptr_C"/>
</dbReference>
<feature type="transmembrane region" description="Helical" evidence="19">
    <location>
        <begin position="892"/>
        <end position="915"/>
    </location>
</feature>
<dbReference type="GO" id="GO:0005524">
    <property type="term" value="F:ATP binding"/>
    <property type="evidence" value="ECO:0007669"/>
    <property type="project" value="UniProtKB-KW"/>
</dbReference>
<dbReference type="PRINTS" id="PR00119">
    <property type="entry name" value="CATATPASE"/>
</dbReference>
<dbReference type="FunFam" id="3.40.1110.10:FF:000013">
    <property type="entry name" value="Calcium-transporting ATPase"/>
    <property type="match status" value="1"/>
</dbReference>
<evidence type="ECO:0000256" key="19">
    <source>
        <dbReference type="RuleBase" id="RU361146"/>
    </source>
</evidence>
<dbReference type="InterPro" id="IPR006408">
    <property type="entry name" value="P-type_ATPase_IIB"/>
</dbReference>
<dbReference type="FunFam" id="1.20.1110.10:FF:000039">
    <property type="entry name" value="Calcium-transporting ATPase"/>
    <property type="match status" value="1"/>
</dbReference>
<dbReference type="SFLD" id="SFLDG00002">
    <property type="entry name" value="C1.7:_P-type_atpase_like"/>
    <property type="match status" value="1"/>
</dbReference>
<dbReference type="Pfam" id="PF00690">
    <property type="entry name" value="Cation_ATPase_N"/>
    <property type="match status" value="1"/>
</dbReference>
<dbReference type="GO" id="GO:0016887">
    <property type="term" value="F:ATP hydrolysis activity"/>
    <property type="evidence" value="ECO:0007669"/>
    <property type="project" value="InterPro"/>
</dbReference>
<keyword evidence="10" id="KW-0460">Magnesium</keyword>
<evidence type="ECO:0000256" key="4">
    <source>
        <dbReference type="ARBA" id="ARBA00022568"/>
    </source>
</evidence>
<dbReference type="PANTHER" id="PTHR24093">
    <property type="entry name" value="CATION TRANSPORTING ATPASE"/>
    <property type="match status" value="1"/>
</dbReference>
<comment type="catalytic activity">
    <reaction evidence="17 19">
        <text>Ca(2+)(in) + ATP + H2O = Ca(2+)(out) + ADP + phosphate + H(+)</text>
        <dbReference type="Rhea" id="RHEA:18105"/>
        <dbReference type="ChEBI" id="CHEBI:15377"/>
        <dbReference type="ChEBI" id="CHEBI:15378"/>
        <dbReference type="ChEBI" id="CHEBI:29108"/>
        <dbReference type="ChEBI" id="CHEBI:30616"/>
        <dbReference type="ChEBI" id="CHEBI:43474"/>
        <dbReference type="ChEBI" id="CHEBI:456216"/>
        <dbReference type="EC" id="7.2.2.10"/>
    </reaction>
</comment>
<feature type="transmembrane region" description="Helical" evidence="19">
    <location>
        <begin position="828"/>
        <end position="848"/>
    </location>
</feature>
<organism evidence="22 23">
    <name type="scientific">Thlaspi arvense</name>
    <name type="common">Field penny-cress</name>
    <dbReference type="NCBI Taxonomy" id="13288"/>
    <lineage>
        <taxon>Eukaryota</taxon>
        <taxon>Viridiplantae</taxon>
        <taxon>Streptophyta</taxon>
        <taxon>Embryophyta</taxon>
        <taxon>Tracheophyta</taxon>
        <taxon>Spermatophyta</taxon>
        <taxon>Magnoliopsida</taxon>
        <taxon>eudicotyledons</taxon>
        <taxon>Gunneridae</taxon>
        <taxon>Pentapetalae</taxon>
        <taxon>rosids</taxon>
        <taxon>malvids</taxon>
        <taxon>Brassicales</taxon>
        <taxon>Brassicaceae</taxon>
        <taxon>Thlaspideae</taxon>
        <taxon>Thlaspi</taxon>
    </lineage>
</organism>
<dbReference type="InterPro" id="IPR023299">
    <property type="entry name" value="ATPase_P-typ_cyto_dom_N"/>
</dbReference>
<keyword evidence="9 19" id="KW-0067">ATP-binding</keyword>
<evidence type="ECO:0000256" key="18">
    <source>
        <dbReference type="ARBA" id="ARBA00053300"/>
    </source>
</evidence>
<evidence type="ECO:0000256" key="13">
    <source>
        <dbReference type="ARBA" id="ARBA00022989"/>
    </source>
</evidence>
<evidence type="ECO:0000256" key="9">
    <source>
        <dbReference type="ARBA" id="ARBA00022840"/>
    </source>
</evidence>
<evidence type="ECO:0000256" key="7">
    <source>
        <dbReference type="ARBA" id="ARBA00022741"/>
    </source>
</evidence>
<feature type="transmembrane region" description="Helical" evidence="19">
    <location>
        <begin position="403"/>
        <end position="429"/>
    </location>
</feature>
<comment type="subcellular location">
    <subcellularLocation>
        <location evidence="1 19">Membrane</location>
        <topology evidence="1 19">Multi-pass membrane protein</topology>
    </subcellularLocation>
</comment>
<dbReference type="Pfam" id="PF13246">
    <property type="entry name" value="Cation_ATPase"/>
    <property type="match status" value="1"/>
</dbReference>
<dbReference type="GO" id="GO:0046872">
    <property type="term" value="F:metal ion binding"/>
    <property type="evidence" value="ECO:0007669"/>
    <property type="project" value="UniProtKB-KW"/>
</dbReference>
<evidence type="ECO:0000256" key="11">
    <source>
        <dbReference type="ARBA" id="ARBA00022860"/>
    </source>
</evidence>
<dbReference type="GO" id="GO:0005388">
    <property type="term" value="F:P-type calcium transporter activity"/>
    <property type="evidence" value="ECO:0007669"/>
    <property type="project" value="UniProtKB-EC"/>
</dbReference>
<keyword evidence="7 19" id="KW-0547">Nucleotide-binding</keyword>
<evidence type="ECO:0000256" key="5">
    <source>
        <dbReference type="ARBA" id="ARBA00022692"/>
    </source>
</evidence>
<keyword evidence="4 19" id="KW-0109">Calcium transport</keyword>
<dbReference type="PRINTS" id="PR00120">
    <property type="entry name" value="HATPASE"/>
</dbReference>
<dbReference type="SFLD" id="SFLDF00027">
    <property type="entry name" value="p-type_atpase"/>
    <property type="match status" value="1"/>
</dbReference>
<gene>
    <name evidence="22" type="ORF">TAV2_LOCUS26374</name>
</gene>
<feature type="transmembrane region" description="Helical" evidence="19">
    <location>
        <begin position="198"/>
        <end position="217"/>
    </location>
</feature>
<proteinExistence type="inferred from homology"/>
<dbReference type="SUPFAM" id="SSF81665">
    <property type="entry name" value="Calcium ATPase, transmembrane domain M"/>
    <property type="match status" value="1"/>
</dbReference>
<keyword evidence="15 19" id="KW-0406">Ion transport</keyword>
<feature type="region of interest" description="Disordered" evidence="20">
    <location>
        <begin position="1"/>
        <end position="37"/>
    </location>
</feature>
<dbReference type="GO" id="GO:0005886">
    <property type="term" value="C:plasma membrane"/>
    <property type="evidence" value="ECO:0007669"/>
    <property type="project" value="TreeGrafter"/>
</dbReference>
<keyword evidence="12" id="KW-1278">Translocase</keyword>
<dbReference type="SMART" id="SM00831">
    <property type="entry name" value="Cation_ATPase_N"/>
    <property type="match status" value="1"/>
</dbReference>
<evidence type="ECO:0000256" key="3">
    <source>
        <dbReference type="ARBA" id="ARBA00022448"/>
    </source>
</evidence>
<dbReference type="EC" id="7.2.2.10" evidence="19"/>
<comment type="function">
    <text evidence="19">Catalyzes the hydrolysis of ATP coupled with the transport of calcium.</text>
</comment>
<dbReference type="AlphaFoldDB" id="A0AAU9TEV4"/>
<dbReference type="EMBL" id="CAJVSB020000950">
    <property type="protein sequence ID" value="CAH2080666.1"/>
    <property type="molecule type" value="Genomic_DNA"/>
</dbReference>
<dbReference type="PROSITE" id="PS00154">
    <property type="entry name" value="ATPASE_E1_E2"/>
    <property type="match status" value="1"/>
</dbReference>
<evidence type="ECO:0000256" key="12">
    <source>
        <dbReference type="ARBA" id="ARBA00022967"/>
    </source>
</evidence>
<feature type="transmembrane region" description="Helical" evidence="19">
    <location>
        <begin position="997"/>
        <end position="1016"/>
    </location>
</feature>
<evidence type="ECO:0000256" key="17">
    <source>
        <dbReference type="ARBA" id="ARBA00048694"/>
    </source>
</evidence>
<evidence type="ECO:0000256" key="1">
    <source>
        <dbReference type="ARBA" id="ARBA00004141"/>
    </source>
</evidence>
<dbReference type="FunFam" id="3.40.50.1000:FF:000018">
    <property type="entry name" value="Calcium-transporting ATPase"/>
    <property type="match status" value="1"/>
</dbReference>
<dbReference type="Gene3D" id="2.70.150.10">
    <property type="entry name" value="Calcium-transporting ATPase, cytoplasmic transduction domain A"/>
    <property type="match status" value="1"/>
</dbReference>
<keyword evidence="6" id="KW-0479">Metal-binding</keyword>
<comment type="caution">
    <text evidence="22">The sequence shown here is derived from an EMBL/GenBank/DDBJ whole genome shotgun (WGS) entry which is preliminary data.</text>
</comment>
<feature type="transmembrane region" description="Helical" evidence="19">
    <location>
        <begin position="353"/>
        <end position="373"/>
    </location>
</feature>
<sequence>MSNKPCLRSFHSRGRSGSDAGSDAVAADVPDPSGEKPRKRWRFAYSVISSIHAMRCLAKEAKIVVKGGHSALDIDPEPGYQSLVNQHHQLIDEDKEILKVLVKEKNLGLLSRLGGVEGIVDKLQSNADRGIRAENQEVSARKELYGSNTYNKPPAKGFVHFLWTALKDATIIVLIVCAVLSLGFGIKEDGIKEGWYNGASILVAVFLVVVISAVTNFRQSKQFEELSKISSNIQVEVVRDGRPHNISIFDIVVGDVVILKIGGQIPADGLFLKGYSLQVDESSMTGESEYVDVDKTTNPFLLSGAKVANGYARMVVTAVGMDTAWGEMMSAINLDLKEETPLQTRLNHLTSSIGKIGLAVAFFVLVAMLTRYFTGSTKDENGRREFVAGQTKLGDVMNSMVHIVAAAVTIIVVAIPEGLPLAVTLTLAYSMKRMMRDQALVRKLSACETMGSATVICTDKTGTLTLNLMTVTTFWLGKDRIQSKASEVIAPNILELLYQGVAKNTAGSVYKDTPASETKFTGSPTEKAILLWAVQELGMEIEKMEQEYEILHVETFNSVKKRSGVLIKDVKDDTLHVHWKGAAEIILAMCTSYYDKSGMIKVIDDGTREEIKKIIEGMAAKALRCIAFTHKQITKPAGSEQINVTLDEDDLTFLGIVGLKDPCRPEVKQAVALCKKAGVHVKMITGDNIFTAKAIAAECGILEANHSNANRREAIEGVEFRNYSQEERLRRVNEILVMARSSPIDKLEMVKCLKQKGDVVAVTGDGTNDAPALKEADVGLSMGIQGTEVAKESSDIVILDDNFNTVVTVLKWGRCVYNSIQKFVQFQLTVNVAALVINLIAACTAGEVPLTAIQLMWINLIMDSLGALALATERPTDELMVKPPVGRSTEPLITNVMWRNLTFQAFFQVIILLILNFKGKSLFHVNTGVKNTLIFNTFVLCQIFNEFNARRLEDKNVFKGILGNRMFLWIVVTTLILQVAMVEFLSKFANTERLNLWQWGVSIIIAAVSWPLAWIVKSIPVPEQPYKTYLYRRCKWFKTPS</sequence>
<keyword evidence="11" id="KW-0112">Calmodulin-binding</keyword>
<evidence type="ECO:0000256" key="20">
    <source>
        <dbReference type="SAM" id="MobiDB-lite"/>
    </source>
</evidence>
<dbReference type="SUPFAM" id="SSF56784">
    <property type="entry name" value="HAD-like"/>
    <property type="match status" value="1"/>
</dbReference>
<protein>
    <recommendedName>
        <fullName evidence="19">Calcium-transporting ATPase</fullName>
        <ecNumber evidence="19">7.2.2.10</ecNumber>
    </recommendedName>
</protein>
<dbReference type="SUPFAM" id="SSF81653">
    <property type="entry name" value="Calcium ATPase, transduction domain A"/>
    <property type="match status" value="1"/>
</dbReference>
<feature type="compositionally biased region" description="Low complexity" evidence="20">
    <location>
        <begin position="15"/>
        <end position="32"/>
    </location>
</feature>
<dbReference type="PANTHER" id="PTHR24093:SF434">
    <property type="entry name" value="CALCIUM-TRANSPORTING ATPASE 13, PLASMA MEMBRANE-TYPE-RELATED"/>
    <property type="match status" value="1"/>
</dbReference>
<dbReference type="FunFam" id="2.70.150.10:FF:000006">
    <property type="entry name" value="Calcium-transporting ATPase"/>
    <property type="match status" value="1"/>
</dbReference>
<keyword evidence="14" id="KW-0007">Acetylation</keyword>
<dbReference type="InterPro" id="IPR001757">
    <property type="entry name" value="P_typ_ATPase"/>
</dbReference>
<feature type="domain" description="Cation-transporting P-type ATPase N-terminal" evidence="21">
    <location>
        <begin position="112"/>
        <end position="186"/>
    </location>
</feature>
<dbReference type="Gene3D" id="3.40.1110.10">
    <property type="entry name" value="Calcium-transporting ATPase, cytoplasmic domain N"/>
    <property type="match status" value="1"/>
</dbReference>
<feature type="transmembrane region" description="Helical" evidence="19">
    <location>
        <begin position="966"/>
        <end position="985"/>
    </location>
</feature>
<evidence type="ECO:0000313" key="22">
    <source>
        <dbReference type="EMBL" id="CAH2080666.1"/>
    </source>
</evidence>
<comment type="caution">
    <text evidence="19">Lacks conserved residue(s) required for the propagation of feature annotation.</text>
</comment>
<keyword evidence="16 19" id="KW-0472">Membrane</keyword>
<dbReference type="NCBIfam" id="TIGR01494">
    <property type="entry name" value="ATPase_P-type"/>
    <property type="match status" value="2"/>
</dbReference>
<dbReference type="Pfam" id="PF00689">
    <property type="entry name" value="Cation_ATPase_C"/>
    <property type="match status" value="1"/>
</dbReference>
<dbReference type="Proteomes" id="UP000836841">
    <property type="component" value="Unassembled WGS sequence"/>
</dbReference>
<dbReference type="Gene3D" id="3.40.50.1000">
    <property type="entry name" value="HAD superfamily/HAD-like"/>
    <property type="match status" value="1"/>
</dbReference>
<comment type="function">
    <text evidence="18">This magnesium-dependent enzyme catalyzes the hydrolysis of ATP coupled with the translocation of calcium from the cytosol out of the cell or into organelles.</text>
</comment>
<dbReference type="InterPro" id="IPR036412">
    <property type="entry name" value="HAD-like_sf"/>
</dbReference>
<accession>A0AAU9TEV4</accession>
<evidence type="ECO:0000256" key="15">
    <source>
        <dbReference type="ARBA" id="ARBA00023065"/>
    </source>
</evidence>
<dbReference type="InterPro" id="IPR023298">
    <property type="entry name" value="ATPase_P-typ_TM_dom_sf"/>
</dbReference>
<feature type="transmembrane region" description="Helical" evidence="19">
    <location>
        <begin position="161"/>
        <end position="186"/>
    </location>
</feature>
<evidence type="ECO:0000256" key="2">
    <source>
        <dbReference type="ARBA" id="ARBA00006124"/>
    </source>
</evidence>
<evidence type="ECO:0000256" key="14">
    <source>
        <dbReference type="ARBA" id="ARBA00022990"/>
    </source>
</evidence>
<evidence type="ECO:0000256" key="6">
    <source>
        <dbReference type="ARBA" id="ARBA00022723"/>
    </source>
</evidence>
<keyword evidence="3 19" id="KW-0813">Transport</keyword>
<keyword evidence="8 19" id="KW-0106">Calcium</keyword>
<dbReference type="InterPro" id="IPR018303">
    <property type="entry name" value="ATPase_P-typ_P_site"/>
</dbReference>
<comment type="similarity">
    <text evidence="2 19">Belongs to the cation transport ATPase (P-type) (TC 3.A.3) family. Type IIB subfamily.</text>
</comment>
<dbReference type="SUPFAM" id="SSF81660">
    <property type="entry name" value="Metal cation-transporting ATPase, ATP-binding domain N"/>
    <property type="match status" value="1"/>
</dbReference>
<keyword evidence="13 19" id="KW-1133">Transmembrane helix</keyword>
<keyword evidence="23" id="KW-1185">Reference proteome</keyword>
<dbReference type="GO" id="GO:0005516">
    <property type="term" value="F:calmodulin binding"/>
    <property type="evidence" value="ECO:0007669"/>
    <property type="project" value="UniProtKB-KW"/>
</dbReference>
<dbReference type="NCBIfam" id="TIGR01517">
    <property type="entry name" value="ATPase-IIB_Ca"/>
    <property type="match status" value="1"/>
</dbReference>
<dbReference type="InterPro" id="IPR059000">
    <property type="entry name" value="ATPase_P-type_domA"/>
</dbReference>
<evidence type="ECO:0000256" key="16">
    <source>
        <dbReference type="ARBA" id="ARBA00023136"/>
    </source>
</evidence>
<dbReference type="SFLD" id="SFLDS00003">
    <property type="entry name" value="Haloacid_Dehalogenase"/>
    <property type="match status" value="1"/>
</dbReference>
<dbReference type="InterPro" id="IPR004014">
    <property type="entry name" value="ATPase_P-typ_cation-transptr_N"/>
</dbReference>
<dbReference type="InterPro" id="IPR023214">
    <property type="entry name" value="HAD_sf"/>
</dbReference>
<dbReference type="CDD" id="cd02081">
    <property type="entry name" value="P-type_ATPase_Ca_PMCA-like"/>
    <property type="match status" value="1"/>
</dbReference>
<reference evidence="22 23" key="1">
    <citation type="submission" date="2022-03" db="EMBL/GenBank/DDBJ databases">
        <authorList>
            <person name="Nunn A."/>
            <person name="Chopra R."/>
            <person name="Nunn A."/>
            <person name="Contreras Garrido A."/>
        </authorList>
    </citation>
    <scope>NUCLEOTIDE SEQUENCE [LARGE SCALE GENOMIC DNA]</scope>
</reference>
<name>A0AAU9TEV4_THLAR</name>
<dbReference type="InterPro" id="IPR008250">
    <property type="entry name" value="ATPase_P-typ_transduc_dom_A_sf"/>
</dbReference>
<dbReference type="Gene3D" id="1.20.1110.10">
    <property type="entry name" value="Calcium-transporting ATPase, transmembrane domain"/>
    <property type="match status" value="1"/>
</dbReference>
<evidence type="ECO:0000256" key="10">
    <source>
        <dbReference type="ARBA" id="ARBA00022842"/>
    </source>
</evidence>